<keyword evidence="10" id="KW-1185">Reference proteome</keyword>
<gene>
    <name evidence="9" type="ORF">KSP39_PZI022081</name>
</gene>
<dbReference type="PANTHER" id="PTHR23516">
    <property type="entry name" value="SAM (S-ADENOSYL METHIONINE) TRANSPORTER"/>
    <property type="match status" value="1"/>
</dbReference>
<comment type="subcellular location">
    <subcellularLocation>
        <location evidence="1">Cell membrane</location>
        <topology evidence="1">Multi-pass membrane protein</topology>
    </subcellularLocation>
</comment>
<evidence type="ECO:0000256" key="4">
    <source>
        <dbReference type="ARBA" id="ARBA00022692"/>
    </source>
</evidence>
<proteinExistence type="predicted"/>
<evidence type="ECO:0000313" key="10">
    <source>
        <dbReference type="Proteomes" id="UP001418222"/>
    </source>
</evidence>
<sequence length="85" mass="9350">MELVFCLLFGGPSMVGALLELSKNSKDHVATSTAFTFFRLLEPHVYFLYSQYRFDKGDIGRLFIAGLGSSMLLGIIVGSLADKQV</sequence>
<evidence type="ECO:0000256" key="6">
    <source>
        <dbReference type="ARBA" id="ARBA00023136"/>
    </source>
</evidence>
<name>A0AAP0AWZ4_9ASPA</name>
<organism evidence="9 10">
    <name type="scientific">Platanthera zijinensis</name>
    <dbReference type="NCBI Taxonomy" id="2320716"/>
    <lineage>
        <taxon>Eukaryota</taxon>
        <taxon>Viridiplantae</taxon>
        <taxon>Streptophyta</taxon>
        <taxon>Embryophyta</taxon>
        <taxon>Tracheophyta</taxon>
        <taxon>Spermatophyta</taxon>
        <taxon>Magnoliopsida</taxon>
        <taxon>Liliopsida</taxon>
        <taxon>Asparagales</taxon>
        <taxon>Orchidaceae</taxon>
        <taxon>Orchidoideae</taxon>
        <taxon>Orchideae</taxon>
        <taxon>Orchidinae</taxon>
        <taxon>Platanthera</taxon>
    </lineage>
</organism>
<dbReference type="AlphaFoldDB" id="A0AAP0AWZ4"/>
<keyword evidence="4 7" id="KW-0812">Transmembrane</keyword>
<keyword evidence="6 7" id="KW-0472">Membrane</keyword>
<evidence type="ECO:0000256" key="7">
    <source>
        <dbReference type="SAM" id="Phobius"/>
    </source>
</evidence>
<keyword evidence="5 7" id="KW-1133">Transmembrane helix</keyword>
<dbReference type="GO" id="GO:0015098">
    <property type="term" value="F:molybdate ion transmembrane transporter activity"/>
    <property type="evidence" value="ECO:0007669"/>
    <property type="project" value="InterPro"/>
</dbReference>
<reference evidence="9 10" key="1">
    <citation type="journal article" date="2022" name="Nat. Plants">
        <title>Genomes of leafy and leafless Platanthera orchids illuminate the evolution of mycoheterotrophy.</title>
        <authorList>
            <person name="Li M.H."/>
            <person name="Liu K.W."/>
            <person name="Li Z."/>
            <person name="Lu H.C."/>
            <person name="Ye Q.L."/>
            <person name="Zhang D."/>
            <person name="Wang J.Y."/>
            <person name="Li Y.F."/>
            <person name="Zhong Z.M."/>
            <person name="Liu X."/>
            <person name="Yu X."/>
            <person name="Liu D.K."/>
            <person name="Tu X.D."/>
            <person name="Liu B."/>
            <person name="Hao Y."/>
            <person name="Liao X.Y."/>
            <person name="Jiang Y.T."/>
            <person name="Sun W.H."/>
            <person name="Chen J."/>
            <person name="Chen Y.Q."/>
            <person name="Ai Y."/>
            <person name="Zhai J.W."/>
            <person name="Wu S.S."/>
            <person name="Zhou Z."/>
            <person name="Hsiao Y.Y."/>
            <person name="Wu W.L."/>
            <person name="Chen Y.Y."/>
            <person name="Lin Y.F."/>
            <person name="Hsu J.L."/>
            <person name="Li C.Y."/>
            <person name="Wang Z.W."/>
            <person name="Zhao X."/>
            <person name="Zhong W.Y."/>
            <person name="Ma X.K."/>
            <person name="Ma L."/>
            <person name="Huang J."/>
            <person name="Chen G.Z."/>
            <person name="Huang M.Z."/>
            <person name="Huang L."/>
            <person name="Peng D.H."/>
            <person name="Luo Y.B."/>
            <person name="Zou S.Q."/>
            <person name="Chen S.P."/>
            <person name="Lan S."/>
            <person name="Tsai W.C."/>
            <person name="Van de Peer Y."/>
            <person name="Liu Z.J."/>
        </authorList>
    </citation>
    <scope>NUCLEOTIDE SEQUENCE [LARGE SCALE GENOMIC DNA]</scope>
    <source>
        <strain evidence="9">Lor287</strain>
    </source>
</reference>
<accession>A0AAP0AWZ4</accession>
<protein>
    <submittedName>
        <fullName evidence="9">Uncharacterized protein</fullName>
    </submittedName>
</protein>
<keyword evidence="3" id="KW-1003">Cell membrane</keyword>
<evidence type="ECO:0000256" key="5">
    <source>
        <dbReference type="ARBA" id="ARBA00022989"/>
    </source>
</evidence>
<feature type="signal peptide" evidence="8">
    <location>
        <begin position="1"/>
        <end position="17"/>
    </location>
</feature>
<evidence type="ECO:0000256" key="8">
    <source>
        <dbReference type="SAM" id="SignalP"/>
    </source>
</evidence>
<dbReference type="PANTHER" id="PTHR23516:SF1">
    <property type="entry name" value="MOLYBDATE-ANION TRANSPORTER"/>
    <property type="match status" value="1"/>
</dbReference>
<evidence type="ECO:0000256" key="2">
    <source>
        <dbReference type="ARBA" id="ARBA00022448"/>
    </source>
</evidence>
<keyword evidence="8" id="KW-0732">Signal</keyword>
<comment type="caution">
    <text evidence="9">The sequence shown here is derived from an EMBL/GenBank/DDBJ whole genome shotgun (WGS) entry which is preliminary data.</text>
</comment>
<dbReference type="InterPro" id="IPR008509">
    <property type="entry name" value="MOT2/MFSD5"/>
</dbReference>
<dbReference type="Proteomes" id="UP001418222">
    <property type="component" value="Unassembled WGS sequence"/>
</dbReference>
<feature type="chain" id="PRO_5042908796" evidence="8">
    <location>
        <begin position="18"/>
        <end position="85"/>
    </location>
</feature>
<keyword evidence="2" id="KW-0813">Transport</keyword>
<evidence type="ECO:0000256" key="3">
    <source>
        <dbReference type="ARBA" id="ARBA00022475"/>
    </source>
</evidence>
<feature type="transmembrane region" description="Helical" evidence="7">
    <location>
        <begin position="61"/>
        <end position="81"/>
    </location>
</feature>
<dbReference type="GO" id="GO:0005886">
    <property type="term" value="C:plasma membrane"/>
    <property type="evidence" value="ECO:0007669"/>
    <property type="project" value="UniProtKB-SubCell"/>
</dbReference>
<evidence type="ECO:0000313" key="9">
    <source>
        <dbReference type="EMBL" id="KAK8918447.1"/>
    </source>
</evidence>
<dbReference type="Pfam" id="PF05631">
    <property type="entry name" value="MFS_5"/>
    <property type="match status" value="1"/>
</dbReference>
<dbReference type="EMBL" id="JBBWWQ010000019">
    <property type="protein sequence ID" value="KAK8918447.1"/>
    <property type="molecule type" value="Genomic_DNA"/>
</dbReference>
<evidence type="ECO:0000256" key="1">
    <source>
        <dbReference type="ARBA" id="ARBA00004651"/>
    </source>
</evidence>